<gene>
    <name evidence="2" type="ORF">SAMN05216229_109112</name>
</gene>
<evidence type="ECO:0000256" key="1">
    <source>
        <dbReference type="SAM" id="Phobius"/>
    </source>
</evidence>
<evidence type="ECO:0000313" key="3">
    <source>
        <dbReference type="Proteomes" id="UP000243084"/>
    </source>
</evidence>
<dbReference type="RefSeq" id="WP_092432030.1">
    <property type="nucleotide sequence ID" value="NZ_FOXM01000009.1"/>
</dbReference>
<protein>
    <submittedName>
        <fullName evidence="2">Type IV pilus assembly protein PilV</fullName>
    </submittedName>
</protein>
<proteinExistence type="predicted"/>
<dbReference type="NCBIfam" id="TIGR02532">
    <property type="entry name" value="IV_pilin_GFxxxE"/>
    <property type="match status" value="1"/>
</dbReference>
<dbReference type="Pfam" id="PF07963">
    <property type="entry name" value="N_methyl"/>
    <property type="match status" value="1"/>
</dbReference>
<dbReference type="AlphaFoldDB" id="A0A1I5UXR8"/>
<dbReference type="InterPro" id="IPR013362">
    <property type="entry name" value="Pilus_4_PilV"/>
</dbReference>
<keyword evidence="1" id="KW-0812">Transmembrane</keyword>
<name>A0A1I5UXR8_9GAMM</name>
<sequence length="188" mass="19775">MKRSSGSRRQRGVSLIEVMVTILILSIGLLGVAGLQSRLQMSEMEAYQRSQALLLLNDMANRVATNRNRAADYETTSATPLGAAMTCPSALSTRQEIDRAEWCQALQGAAESIGNAKMGAMIGGRGCVESLGSGEYLITVAWQGMGPISAPPASVACGAGEYDGGTDSACTNDLCRRVVTTIVRIADL</sequence>
<feature type="transmembrane region" description="Helical" evidence="1">
    <location>
        <begin position="12"/>
        <end position="35"/>
    </location>
</feature>
<evidence type="ECO:0000313" key="2">
    <source>
        <dbReference type="EMBL" id="SFP99992.1"/>
    </source>
</evidence>
<reference evidence="3" key="1">
    <citation type="submission" date="2016-10" db="EMBL/GenBank/DDBJ databases">
        <authorList>
            <person name="Varghese N."/>
            <person name="Submissions S."/>
        </authorList>
    </citation>
    <scope>NUCLEOTIDE SEQUENCE [LARGE SCALE GENOMIC DNA]</scope>
    <source>
        <strain evidence="3">JCM 18195</strain>
    </source>
</reference>
<dbReference type="OrthoDB" id="8929815at2"/>
<keyword evidence="3" id="KW-1185">Reference proteome</keyword>
<organism evidence="2 3">
    <name type="scientific">Geopseudomonas sagittaria</name>
    <dbReference type="NCBI Taxonomy" id="1135990"/>
    <lineage>
        <taxon>Bacteria</taxon>
        <taxon>Pseudomonadati</taxon>
        <taxon>Pseudomonadota</taxon>
        <taxon>Gammaproteobacteria</taxon>
        <taxon>Pseudomonadales</taxon>
        <taxon>Pseudomonadaceae</taxon>
        <taxon>Geopseudomonas</taxon>
    </lineage>
</organism>
<dbReference type="NCBIfam" id="TIGR02523">
    <property type="entry name" value="type_IV_pilV"/>
    <property type="match status" value="1"/>
</dbReference>
<keyword evidence="1" id="KW-0472">Membrane</keyword>
<dbReference type="PROSITE" id="PS00409">
    <property type="entry name" value="PROKAR_NTER_METHYL"/>
    <property type="match status" value="1"/>
</dbReference>
<accession>A0A1I5UXR8</accession>
<dbReference type="InterPro" id="IPR012902">
    <property type="entry name" value="N_methyl_site"/>
</dbReference>
<dbReference type="Proteomes" id="UP000243084">
    <property type="component" value="Unassembled WGS sequence"/>
</dbReference>
<dbReference type="EMBL" id="FOXM01000009">
    <property type="protein sequence ID" value="SFP99992.1"/>
    <property type="molecule type" value="Genomic_DNA"/>
</dbReference>
<keyword evidence="1" id="KW-1133">Transmembrane helix</keyword>